<evidence type="ECO:0000256" key="3">
    <source>
        <dbReference type="ARBA" id="ARBA00010418"/>
    </source>
</evidence>
<feature type="domain" description="Rhamnogalacturonan lyase" evidence="10">
    <location>
        <begin position="398"/>
        <end position="471"/>
    </location>
</feature>
<dbReference type="Pfam" id="PF06045">
    <property type="entry name" value="Rhamnogal_lyase"/>
    <property type="match status" value="1"/>
</dbReference>
<keyword evidence="6" id="KW-0732">Signal</keyword>
<evidence type="ECO:0000256" key="5">
    <source>
        <dbReference type="ARBA" id="ARBA00022525"/>
    </source>
</evidence>
<dbReference type="InterPro" id="IPR008979">
    <property type="entry name" value="Galactose-bd-like_sf"/>
</dbReference>
<dbReference type="SUPFAM" id="SSF74650">
    <property type="entry name" value="Galactose mutarotase-like"/>
    <property type="match status" value="1"/>
</dbReference>
<comment type="subcellular location">
    <subcellularLocation>
        <location evidence="2">Secreted</location>
    </subcellularLocation>
</comment>
<evidence type="ECO:0000313" key="12">
    <source>
        <dbReference type="Proteomes" id="UP000327013"/>
    </source>
</evidence>
<dbReference type="Gene3D" id="2.60.40.1120">
    <property type="entry name" value="Carboxypeptidase-like, regulatory domain"/>
    <property type="match status" value="1"/>
</dbReference>
<protein>
    <recommendedName>
        <fullName evidence="4">rhamnogalacturonan endolyase</fullName>
        <ecNumber evidence="4">4.2.2.23</ecNumber>
    </recommendedName>
</protein>
<evidence type="ECO:0000256" key="6">
    <source>
        <dbReference type="ARBA" id="ARBA00022729"/>
    </source>
</evidence>
<dbReference type="InterPro" id="IPR051850">
    <property type="entry name" value="Polysacch_Lyase_4"/>
</dbReference>
<evidence type="ECO:0000256" key="4">
    <source>
        <dbReference type="ARBA" id="ARBA00012437"/>
    </source>
</evidence>
<dbReference type="FunFam" id="2.60.40.1120:FF:000033">
    <property type="entry name" value="Rhamnogalacturonate lyase B"/>
    <property type="match status" value="1"/>
</dbReference>
<dbReference type="InterPro" id="IPR011013">
    <property type="entry name" value="Gal_mutarotase_sf_dom"/>
</dbReference>
<keyword evidence="8" id="KW-1133">Transmembrane helix</keyword>
<dbReference type="InterPro" id="IPR029411">
    <property type="entry name" value="RG-lyase_III"/>
</dbReference>
<dbReference type="InterPro" id="IPR014718">
    <property type="entry name" value="GH-type_carb-bd"/>
</dbReference>
<dbReference type="EMBL" id="CM017321">
    <property type="protein sequence ID" value="KAE7995833.1"/>
    <property type="molecule type" value="Genomic_DNA"/>
</dbReference>
<dbReference type="Proteomes" id="UP000327013">
    <property type="component" value="Chromosome 1"/>
</dbReference>
<dbReference type="SUPFAM" id="SSF49452">
    <property type="entry name" value="Starch-binding domain-like"/>
    <property type="match status" value="1"/>
</dbReference>
<dbReference type="SUPFAM" id="SSF49785">
    <property type="entry name" value="Galactose-binding domain-like"/>
    <property type="match status" value="1"/>
</dbReference>
<dbReference type="InterPro" id="IPR010325">
    <property type="entry name" value="Rhamnogal_lyase"/>
</dbReference>
<evidence type="ECO:0000259" key="10">
    <source>
        <dbReference type="Pfam" id="PF14686"/>
    </source>
</evidence>
<dbReference type="Gene3D" id="2.70.98.10">
    <property type="match status" value="1"/>
</dbReference>
<dbReference type="Pfam" id="PF14686">
    <property type="entry name" value="fn3_3"/>
    <property type="match status" value="1"/>
</dbReference>
<feature type="domain" description="Rhamnogalacturonan lyase" evidence="9">
    <location>
        <begin position="485"/>
        <end position="673"/>
    </location>
</feature>
<dbReference type="PANTHER" id="PTHR32018">
    <property type="entry name" value="RHAMNOGALACTURONATE LYASE FAMILY PROTEIN"/>
    <property type="match status" value="1"/>
</dbReference>
<dbReference type="CDD" id="cd10320">
    <property type="entry name" value="RGL4_N"/>
    <property type="match status" value="1"/>
</dbReference>
<dbReference type="GO" id="GO:0005576">
    <property type="term" value="C:extracellular region"/>
    <property type="evidence" value="ECO:0007669"/>
    <property type="project" value="UniProtKB-SubCell"/>
</dbReference>
<dbReference type="PANTHER" id="PTHR32018:SF6">
    <property type="entry name" value="RHAMNOGALACTURONAN ENDOLYASE"/>
    <property type="match status" value="1"/>
</dbReference>
<dbReference type="CDD" id="cd10317">
    <property type="entry name" value="RGL4_C"/>
    <property type="match status" value="1"/>
</dbReference>
<comment type="catalytic activity">
    <reaction evidence="1">
        <text>Endotype eliminative cleavage of L-alpha-rhamnopyranosyl-(1-&gt;4)-alpha-D-galactopyranosyluronic acid bonds of rhamnogalacturonan I domains in ramified hairy regions of pectin leaving L-rhamnopyranose at the reducing end and 4-deoxy-4,5-unsaturated D-galactopyranosyluronic acid at the non-reducing end.</text>
        <dbReference type="EC" id="4.2.2.23"/>
    </reaction>
</comment>
<proteinExistence type="inferred from homology"/>
<keyword evidence="5" id="KW-0964">Secreted</keyword>
<dbReference type="InterPro" id="IPR029413">
    <property type="entry name" value="RG-lyase_II"/>
</dbReference>
<feature type="transmembrane region" description="Helical" evidence="8">
    <location>
        <begin position="9"/>
        <end position="28"/>
    </location>
</feature>
<evidence type="ECO:0000313" key="11">
    <source>
        <dbReference type="EMBL" id="KAE7995833.1"/>
    </source>
</evidence>
<gene>
    <name evidence="11" type="ORF">FH972_000598</name>
</gene>
<keyword evidence="8" id="KW-0812">Transmembrane</keyword>
<dbReference type="EC" id="4.2.2.23" evidence="4"/>
<reference evidence="11 12" key="1">
    <citation type="submission" date="2019-06" db="EMBL/GenBank/DDBJ databases">
        <title>A chromosomal-level reference genome of Carpinus fangiana (Coryloideae, Betulaceae).</title>
        <authorList>
            <person name="Yang X."/>
            <person name="Wang Z."/>
            <person name="Zhang L."/>
            <person name="Hao G."/>
            <person name="Liu J."/>
            <person name="Yang Y."/>
        </authorList>
    </citation>
    <scope>NUCLEOTIDE SEQUENCE [LARGE SCALE GENOMIC DNA]</scope>
    <source>
        <strain evidence="11">Cfa_2016G</strain>
        <tissue evidence="11">Leaf</tissue>
    </source>
</reference>
<name>A0A5N6QCA6_9ROSI</name>
<keyword evidence="7" id="KW-0456">Lyase</keyword>
<dbReference type="Gene3D" id="2.60.120.260">
    <property type="entry name" value="Galactose-binding domain-like"/>
    <property type="match status" value="1"/>
</dbReference>
<dbReference type="CDD" id="cd10316">
    <property type="entry name" value="RGL4_M"/>
    <property type="match status" value="1"/>
</dbReference>
<keyword evidence="12" id="KW-1185">Reference proteome</keyword>
<comment type="similarity">
    <text evidence="3">Belongs to the polysaccharide lyase 4 family.</text>
</comment>
<evidence type="ECO:0000256" key="1">
    <source>
        <dbReference type="ARBA" id="ARBA00001324"/>
    </source>
</evidence>
<accession>A0A5N6QCA6</accession>
<evidence type="ECO:0000256" key="7">
    <source>
        <dbReference type="ARBA" id="ARBA00023239"/>
    </source>
</evidence>
<dbReference type="GO" id="GO:0005975">
    <property type="term" value="P:carbohydrate metabolic process"/>
    <property type="evidence" value="ECO:0007669"/>
    <property type="project" value="InterPro"/>
</dbReference>
<dbReference type="OrthoDB" id="2130367at2759"/>
<evidence type="ECO:0000256" key="8">
    <source>
        <dbReference type="SAM" id="Phobius"/>
    </source>
</evidence>
<dbReference type="InterPro" id="IPR013784">
    <property type="entry name" value="Carb-bd-like_fold"/>
</dbReference>
<dbReference type="GO" id="GO:0030246">
    <property type="term" value="F:carbohydrate binding"/>
    <property type="evidence" value="ECO:0007669"/>
    <property type="project" value="InterPro"/>
</dbReference>
<dbReference type="GO" id="GO:0102210">
    <property type="term" value="F:rhamnogalacturonan endolyase activity"/>
    <property type="evidence" value="ECO:0007669"/>
    <property type="project" value="UniProtKB-EC"/>
</dbReference>
<evidence type="ECO:0000259" key="9">
    <source>
        <dbReference type="Pfam" id="PF14683"/>
    </source>
</evidence>
<dbReference type="Pfam" id="PF14683">
    <property type="entry name" value="CBM-like"/>
    <property type="match status" value="1"/>
</dbReference>
<keyword evidence="8" id="KW-0472">Membrane</keyword>
<evidence type="ECO:0000256" key="2">
    <source>
        <dbReference type="ARBA" id="ARBA00004613"/>
    </source>
</evidence>
<dbReference type="AlphaFoldDB" id="A0A5N6QCA6"/>
<organism evidence="11 12">
    <name type="scientific">Carpinus fangiana</name>
    <dbReference type="NCBI Taxonomy" id="176857"/>
    <lineage>
        <taxon>Eukaryota</taxon>
        <taxon>Viridiplantae</taxon>
        <taxon>Streptophyta</taxon>
        <taxon>Embryophyta</taxon>
        <taxon>Tracheophyta</taxon>
        <taxon>Spermatophyta</taxon>
        <taxon>Magnoliopsida</taxon>
        <taxon>eudicotyledons</taxon>
        <taxon>Gunneridae</taxon>
        <taxon>Pentapetalae</taxon>
        <taxon>rosids</taxon>
        <taxon>fabids</taxon>
        <taxon>Fagales</taxon>
        <taxon>Betulaceae</taxon>
        <taxon>Carpinus</taxon>
    </lineage>
</organism>
<sequence>MEKVNWSRHWLSLVGCLGVNLLVYFFLIDCSDKAPLRRILSNVKDKEFSDVKLYTHHQQVVVDNGLLQVILSRPDGDVLGIKYNGISNLLEDRNEKDDRGYWDVVWNQPDGREGIVERIAGTKFKIVTEHKDQVELSFSKTWNVSSHGKGSVPLNVDRRYILQRGISGYYTYAIFERVEGWPKVDLGQIRAVFKLKKDKFHYMALSDDKQRIMPTQKDRENSQALAYPEAVLLTNTTNPRVRGEVDDKYQYSSEVKDDKVHGWISLDPPVGFWIITPSEEFRSAGPTKQELTSHVGPTALSMFMSTHYSGKDLEMKFEDREPWKKVFGPIFVYLNSVSSKNDSQKLWEDATKQMSLEVDSWPYNFTESSDFPSVDQRGIVSGQLLIRDQYINKRLIWGRSAYVGLATPGEVGSWQRESKGYQFWTQADNEGHFVIKNVRPGDYNLYAWVPGVIGDYKNDTNITIKPGWEIKLGALVYEPPRHGPTLWEIGIPDRTAAEFYVPDPNPSLANRLYNNHSEKFRQYGLWDRYADLYHDEDLIYTINVSDYRKDWFFAHVNRNINNRTYESTTWQIKFELHNLNKNGNYTLQLALASASAAEVQVRFNDASAQPAHFSTGFIGRDNAIARHGIHGLYWLYSIDATSNLFHEGNNTIYLRQSRSGNTFQGVMYDYLRLEGPPGA</sequence>